<accession>A0ABV1RG51</accession>
<dbReference type="RefSeq" id="WP_143871180.1">
    <property type="nucleotide sequence ID" value="NZ_CP041660.1"/>
</dbReference>
<protein>
    <submittedName>
        <fullName evidence="8">2OG-Fe(II) oxygenase</fullName>
        <ecNumber evidence="8">1.14.11.-</ecNumber>
    </submittedName>
</protein>
<dbReference type="EC" id="1.14.11.-" evidence="8"/>
<dbReference type="EMBL" id="JBELOE010000152">
    <property type="protein sequence ID" value="MER2491908.1"/>
    <property type="molecule type" value="Genomic_DNA"/>
</dbReference>
<organism evidence="8 9">
    <name type="scientific">Catenovulum sediminis</name>
    <dbReference type="NCBI Taxonomy" id="1740262"/>
    <lineage>
        <taxon>Bacteria</taxon>
        <taxon>Pseudomonadati</taxon>
        <taxon>Pseudomonadota</taxon>
        <taxon>Gammaproteobacteria</taxon>
        <taxon>Alteromonadales</taxon>
        <taxon>Alteromonadaceae</taxon>
        <taxon>Catenovulum</taxon>
    </lineage>
</organism>
<comment type="caution">
    <text evidence="8">The sequence shown here is derived from an EMBL/GenBank/DDBJ whole genome shotgun (WGS) entry which is preliminary data.</text>
</comment>
<dbReference type="PROSITE" id="PS51471">
    <property type="entry name" value="FE2OG_OXY"/>
    <property type="match status" value="1"/>
</dbReference>
<dbReference type="SMART" id="SM00702">
    <property type="entry name" value="P4Hc"/>
    <property type="match status" value="1"/>
</dbReference>
<keyword evidence="9" id="KW-1185">Reference proteome</keyword>
<evidence type="ECO:0000259" key="7">
    <source>
        <dbReference type="PROSITE" id="PS51471"/>
    </source>
</evidence>
<dbReference type="Pfam" id="PF13640">
    <property type="entry name" value="2OG-FeII_Oxy_3"/>
    <property type="match status" value="1"/>
</dbReference>
<dbReference type="InterPro" id="IPR044862">
    <property type="entry name" value="Pro_4_hyd_alph_FE2OG_OXY"/>
</dbReference>
<proteinExistence type="predicted"/>
<dbReference type="PANTHER" id="PTHR12907:SF26">
    <property type="entry name" value="HIF PROLYL HYDROXYLASE, ISOFORM C"/>
    <property type="match status" value="1"/>
</dbReference>
<dbReference type="Gene3D" id="2.60.120.620">
    <property type="entry name" value="q2cbj1_9rhob like domain"/>
    <property type="match status" value="1"/>
</dbReference>
<evidence type="ECO:0000256" key="4">
    <source>
        <dbReference type="ARBA" id="ARBA00022964"/>
    </source>
</evidence>
<dbReference type="InterPro" id="IPR005123">
    <property type="entry name" value="Oxoglu/Fe-dep_dioxygenase_dom"/>
</dbReference>
<keyword evidence="2" id="KW-0479">Metal-binding</keyword>
<evidence type="ECO:0000256" key="6">
    <source>
        <dbReference type="ARBA" id="ARBA00023004"/>
    </source>
</evidence>
<keyword evidence="5 8" id="KW-0560">Oxidoreductase</keyword>
<dbReference type="PANTHER" id="PTHR12907">
    <property type="entry name" value="EGL NINE HOMOLOG-RELATED"/>
    <property type="match status" value="1"/>
</dbReference>
<sequence length="218" mass="25067">MFESALPDSDNLNFLAISQALQNKGFAIIEHAFNHELENQLIAHVLQLEESQLKQAAIGREQDENINHFVRRDKIKWIQHNSAAETAWLNQMDELRLSLNRQLYLGLFSYESHFAQYQPGAFYKTHVDAFKGQANRILSTVYYLNPNWQAEDGGELVIYDPQHPHIELTRVIPSAGTLVIFLSEEFPHEVLPATKSRYSIAGWFRLNASISNHIDPPR</sequence>
<name>A0ABV1RG51_9ALTE</name>
<dbReference type="GO" id="GO:0016491">
    <property type="term" value="F:oxidoreductase activity"/>
    <property type="evidence" value="ECO:0007669"/>
    <property type="project" value="UniProtKB-KW"/>
</dbReference>
<evidence type="ECO:0000256" key="5">
    <source>
        <dbReference type="ARBA" id="ARBA00023002"/>
    </source>
</evidence>
<evidence type="ECO:0000313" key="8">
    <source>
        <dbReference type="EMBL" id="MER2491908.1"/>
    </source>
</evidence>
<feature type="domain" description="Fe2OG dioxygenase" evidence="7">
    <location>
        <begin position="103"/>
        <end position="206"/>
    </location>
</feature>
<dbReference type="InterPro" id="IPR006620">
    <property type="entry name" value="Pro_4_hyd_alph"/>
</dbReference>
<keyword evidence="6" id="KW-0408">Iron</keyword>
<keyword evidence="3" id="KW-0847">Vitamin C</keyword>
<evidence type="ECO:0000256" key="3">
    <source>
        <dbReference type="ARBA" id="ARBA00022896"/>
    </source>
</evidence>
<gene>
    <name evidence="8" type="ORF">ABS311_08420</name>
</gene>
<comment type="cofactor">
    <cofactor evidence="1">
        <name>L-ascorbate</name>
        <dbReference type="ChEBI" id="CHEBI:38290"/>
    </cofactor>
</comment>
<dbReference type="InterPro" id="IPR051559">
    <property type="entry name" value="HIF_prolyl_hydroxylases"/>
</dbReference>
<reference evidence="8 9" key="1">
    <citation type="submission" date="2024-06" db="EMBL/GenBank/DDBJ databases">
        <authorList>
            <person name="Chen R.Y."/>
        </authorList>
    </citation>
    <scope>NUCLEOTIDE SEQUENCE [LARGE SCALE GENOMIC DNA]</scope>
    <source>
        <strain evidence="8 9">D2</strain>
    </source>
</reference>
<dbReference type="Proteomes" id="UP001467690">
    <property type="component" value="Unassembled WGS sequence"/>
</dbReference>
<evidence type="ECO:0000256" key="1">
    <source>
        <dbReference type="ARBA" id="ARBA00001961"/>
    </source>
</evidence>
<evidence type="ECO:0000256" key="2">
    <source>
        <dbReference type="ARBA" id="ARBA00022723"/>
    </source>
</evidence>
<keyword evidence="4" id="KW-0223">Dioxygenase</keyword>
<evidence type="ECO:0000313" key="9">
    <source>
        <dbReference type="Proteomes" id="UP001467690"/>
    </source>
</evidence>